<dbReference type="Pfam" id="PF17667">
    <property type="entry name" value="Pkinase_fungal"/>
    <property type="match status" value="1"/>
</dbReference>
<dbReference type="OrthoDB" id="5592585at2759"/>
<dbReference type="STRING" id="436010.A0A166EL45"/>
<dbReference type="Proteomes" id="UP000076532">
    <property type="component" value="Unassembled WGS sequence"/>
</dbReference>
<evidence type="ECO:0000313" key="3">
    <source>
        <dbReference type="EMBL" id="KZP15869.1"/>
    </source>
</evidence>
<feature type="compositionally biased region" description="Gly residues" evidence="1">
    <location>
        <begin position="169"/>
        <end position="187"/>
    </location>
</feature>
<feature type="region of interest" description="Disordered" evidence="1">
    <location>
        <begin position="1"/>
        <end position="20"/>
    </location>
</feature>
<evidence type="ECO:0000259" key="2">
    <source>
        <dbReference type="PROSITE" id="PS50011"/>
    </source>
</evidence>
<feature type="domain" description="Protein kinase" evidence="2">
    <location>
        <begin position="340"/>
        <end position="618"/>
    </location>
</feature>
<protein>
    <recommendedName>
        <fullName evidence="2">Protein kinase domain-containing protein</fullName>
    </recommendedName>
</protein>
<dbReference type="AlphaFoldDB" id="A0A166EL45"/>
<accession>A0A166EL45</accession>
<dbReference type="SUPFAM" id="SSF56112">
    <property type="entry name" value="Protein kinase-like (PK-like)"/>
    <property type="match status" value="1"/>
</dbReference>
<feature type="region of interest" description="Disordered" evidence="1">
    <location>
        <begin position="143"/>
        <end position="211"/>
    </location>
</feature>
<keyword evidence="4" id="KW-1185">Reference proteome</keyword>
<organism evidence="3 4">
    <name type="scientific">Athelia psychrophila</name>
    <dbReference type="NCBI Taxonomy" id="1759441"/>
    <lineage>
        <taxon>Eukaryota</taxon>
        <taxon>Fungi</taxon>
        <taxon>Dikarya</taxon>
        <taxon>Basidiomycota</taxon>
        <taxon>Agaricomycotina</taxon>
        <taxon>Agaricomycetes</taxon>
        <taxon>Agaricomycetidae</taxon>
        <taxon>Atheliales</taxon>
        <taxon>Atheliaceae</taxon>
        <taxon>Athelia</taxon>
    </lineage>
</organism>
<feature type="compositionally biased region" description="Basic and acidic residues" evidence="1">
    <location>
        <begin position="154"/>
        <end position="168"/>
    </location>
</feature>
<dbReference type="PANTHER" id="PTHR38248:SF2">
    <property type="entry name" value="FUNK1 11"/>
    <property type="match status" value="1"/>
</dbReference>
<evidence type="ECO:0000256" key="1">
    <source>
        <dbReference type="SAM" id="MobiDB-lite"/>
    </source>
</evidence>
<evidence type="ECO:0000313" key="4">
    <source>
        <dbReference type="Proteomes" id="UP000076532"/>
    </source>
</evidence>
<dbReference type="Gene3D" id="1.10.510.10">
    <property type="entry name" value="Transferase(Phosphotransferase) domain 1"/>
    <property type="match status" value="1"/>
</dbReference>
<sequence length="745" mass="81886">MSMNTSLDNSTSHKASSHTEAKATKVLAVRAAVTAEMEGTWVTGTAHYLDAILGSEPPLQCIENFITESPLYANGRWTGIPRGPIRESQLYEPVPAIINAVLDYFDRSSARQAVDSSSTMMSHGSVDHELYSSPDMVIIMNGKMVDPDTPADDASSKTEEGQEIEKGSEGSGTDGGSRTDGGSGTDEGSGDDYLPTGEQHPLSAKPSYRHAPFAKPSYKNVASFVEMKQNIERSANNFRPQIATYAREIFIQQHNRQHVFGMLLTEETAEVYQFDRAGAIHTSRVDIHSDPCTFVRMILCITSMDYQALGFDESIYWSAGKRYLKVGDVNYVILNGRPAFLRRAIRGRGTTGWIVQVPGSKTLFFIKDYWKAENRPYESEYLQAAKGLLGVAQMITCENNKSFISAQRKVVLGAFLSDRLGCVIGDRALCRLVMNNCGLPIEHFPDPKQLLSTMRDAINGHQALFKIRILHRDVSMMNVLLCPTDSPGQFRGVLTDLDLAVSLDRDETLAKCDYRTGTRFYQSIHVLRAEGQHDHLDDLESFFYLFCMLCLGYSGPGQAIVPTPSVFHGWEMDCPEVAAGVKTGFVLSHRKRVEVSLVVSPSVKEVFSTVVASLRAFVMKKYLAKSERVEAQQDAARAGQERAPVAINKDFMAVADGEYTEFLGIIGEAIDELAQAETESSGAPDHLGVDLSDSTGYEPRSFAPVPEMPVASGSGNKRVSESEQSSQPPRKRSRSSKGRALPTSA</sequence>
<dbReference type="GO" id="GO:0004672">
    <property type="term" value="F:protein kinase activity"/>
    <property type="evidence" value="ECO:0007669"/>
    <property type="project" value="InterPro"/>
</dbReference>
<feature type="compositionally biased region" description="Polar residues" evidence="1">
    <location>
        <begin position="1"/>
        <end position="14"/>
    </location>
</feature>
<gene>
    <name evidence="3" type="ORF">FIBSPDRAFT_794937</name>
</gene>
<proteinExistence type="predicted"/>
<dbReference type="InterPro" id="IPR000719">
    <property type="entry name" value="Prot_kinase_dom"/>
</dbReference>
<dbReference type="PROSITE" id="PS50011">
    <property type="entry name" value="PROTEIN_KINASE_DOM"/>
    <property type="match status" value="1"/>
</dbReference>
<feature type="region of interest" description="Disordered" evidence="1">
    <location>
        <begin position="676"/>
        <end position="745"/>
    </location>
</feature>
<dbReference type="GO" id="GO:0005524">
    <property type="term" value="F:ATP binding"/>
    <property type="evidence" value="ECO:0007669"/>
    <property type="project" value="InterPro"/>
</dbReference>
<dbReference type="EMBL" id="KV417599">
    <property type="protein sequence ID" value="KZP15869.1"/>
    <property type="molecule type" value="Genomic_DNA"/>
</dbReference>
<dbReference type="InterPro" id="IPR040976">
    <property type="entry name" value="Pkinase_fungal"/>
</dbReference>
<dbReference type="PANTHER" id="PTHR38248">
    <property type="entry name" value="FUNK1 6"/>
    <property type="match status" value="1"/>
</dbReference>
<name>A0A166EL45_9AGAM</name>
<reference evidence="3 4" key="1">
    <citation type="journal article" date="2016" name="Mol. Biol. Evol.">
        <title>Comparative Genomics of Early-Diverging Mushroom-Forming Fungi Provides Insights into the Origins of Lignocellulose Decay Capabilities.</title>
        <authorList>
            <person name="Nagy L.G."/>
            <person name="Riley R."/>
            <person name="Tritt A."/>
            <person name="Adam C."/>
            <person name="Daum C."/>
            <person name="Floudas D."/>
            <person name="Sun H."/>
            <person name="Yadav J.S."/>
            <person name="Pangilinan J."/>
            <person name="Larsson K.H."/>
            <person name="Matsuura K."/>
            <person name="Barry K."/>
            <person name="Labutti K."/>
            <person name="Kuo R."/>
            <person name="Ohm R.A."/>
            <person name="Bhattacharya S.S."/>
            <person name="Shirouzu T."/>
            <person name="Yoshinaga Y."/>
            <person name="Martin F.M."/>
            <person name="Grigoriev I.V."/>
            <person name="Hibbett D.S."/>
        </authorList>
    </citation>
    <scope>NUCLEOTIDE SEQUENCE [LARGE SCALE GENOMIC DNA]</scope>
    <source>
        <strain evidence="3 4">CBS 109695</strain>
    </source>
</reference>
<dbReference type="InterPro" id="IPR011009">
    <property type="entry name" value="Kinase-like_dom_sf"/>
</dbReference>